<feature type="domain" description="Subtelomeric hrmA-associated cluster protein AFUB-079030/YDR124W-like helical bundle" evidence="2">
    <location>
        <begin position="162"/>
        <end position="295"/>
    </location>
</feature>
<dbReference type="InterPro" id="IPR021264">
    <property type="entry name" value="AFUB_079030/YDR124W-like"/>
</dbReference>
<feature type="compositionally biased region" description="Low complexity" evidence="1">
    <location>
        <begin position="344"/>
        <end position="357"/>
    </location>
</feature>
<feature type="region of interest" description="Disordered" evidence="1">
    <location>
        <begin position="96"/>
        <end position="142"/>
    </location>
</feature>
<dbReference type="PANTHER" id="PTHR36102">
    <property type="entry name" value="CHROMOSOME 10, WHOLE GENOME SHOTGUN SEQUENCE"/>
    <property type="match status" value="1"/>
</dbReference>
<feature type="region of interest" description="Disordered" evidence="1">
    <location>
        <begin position="342"/>
        <end position="387"/>
    </location>
</feature>
<dbReference type="VEuPathDB" id="FungiDB:P175DRAFT_0518480"/>
<organism evidence="3 4">
    <name type="scientific">Aspergillus ochraceoroseus IBT 24754</name>
    <dbReference type="NCBI Taxonomy" id="1392256"/>
    <lineage>
        <taxon>Eukaryota</taxon>
        <taxon>Fungi</taxon>
        <taxon>Dikarya</taxon>
        <taxon>Ascomycota</taxon>
        <taxon>Pezizomycotina</taxon>
        <taxon>Eurotiomycetes</taxon>
        <taxon>Eurotiomycetidae</taxon>
        <taxon>Eurotiales</taxon>
        <taxon>Aspergillaceae</taxon>
        <taxon>Aspergillus</taxon>
        <taxon>Aspergillus subgen. Nidulantes</taxon>
    </lineage>
</organism>
<dbReference type="Proteomes" id="UP000244073">
    <property type="component" value="Unassembled WGS sequence"/>
</dbReference>
<dbReference type="GeneID" id="63815940"/>
<reference evidence="3 4" key="1">
    <citation type="journal article" date="2018" name="Proc. Natl. Acad. Sci. U.S.A.">
        <title>Linking secondary metabolites to gene clusters through genome sequencing of six diverse Aspergillus species.</title>
        <authorList>
            <person name="Kaerboelling I."/>
            <person name="Vesth T.C."/>
            <person name="Frisvad J.C."/>
            <person name="Nybo J.L."/>
            <person name="Theobald S."/>
            <person name="Kuo A."/>
            <person name="Bowyer P."/>
            <person name="Matsuda Y."/>
            <person name="Mondo S."/>
            <person name="Lyhne E.K."/>
            <person name="Kogle M.E."/>
            <person name="Clum A."/>
            <person name="Lipzen A."/>
            <person name="Salamov A."/>
            <person name="Ngan C.Y."/>
            <person name="Daum C."/>
            <person name="Chiniquy J."/>
            <person name="Barry K."/>
            <person name="LaButti K."/>
            <person name="Haridas S."/>
            <person name="Simmons B.A."/>
            <person name="Magnuson J.K."/>
            <person name="Mortensen U.H."/>
            <person name="Larsen T.O."/>
            <person name="Grigoriev I.V."/>
            <person name="Baker S.E."/>
            <person name="Andersen M.R."/>
        </authorList>
    </citation>
    <scope>NUCLEOTIDE SEQUENCE [LARGE SCALE GENOMIC DNA]</scope>
    <source>
        <strain evidence="3 4">IBT 24754</strain>
    </source>
</reference>
<evidence type="ECO:0000313" key="4">
    <source>
        <dbReference type="Proteomes" id="UP000244073"/>
    </source>
</evidence>
<evidence type="ECO:0000259" key="2">
    <source>
        <dbReference type="Pfam" id="PF11001"/>
    </source>
</evidence>
<feature type="compositionally biased region" description="Basic and acidic residues" evidence="1">
    <location>
        <begin position="96"/>
        <end position="108"/>
    </location>
</feature>
<proteinExistence type="predicted"/>
<dbReference type="Pfam" id="PF11001">
    <property type="entry name" value="AFUB_07903_YDR124W_hel"/>
    <property type="match status" value="1"/>
</dbReference>
<evidence type="ECO:0000313" key="3">
    <source>
        <dbReference type="EMBL" id="PTU18059.1"/>
    </source>
</evidence>
<dbReference type="RefSeq" id="XP_040749451.1">
    <property type="nucleotide sequence ID" value="XM_040899058.1"/>
</dbReference>
<dbReference type="PANTHER" id="PTHR36102:SF1">
    <property type="entry name" value="YDR124W-LIKE HELICAL BUNDLE DOMAIN-CONTAINING PROTEIN"/>
    <property type="match status" value="1"/>
</dbReference>
<dbReference type="InterPro" id="IPR047092">
    <property type="entry name" value="AFUB_07903/YDR124W-like_hel"/>
</dbReference>
<gene>
    <name evidence="3" type="ORF">P175DRAFT_0518480</name>
</gene>
<dbReference type="OrthoDB" id="5338458at2759"/>
<dbReference type="EMBL" id="MSFN02000008">
    <property type="protein sequence ID" value="PTU18059.1"/>
    <property type="molecule type" value="Genomic_DNA"/>
</dbReference>
<accession>A0A2T5LP50</accession>
<dbReference type="AlphaFoldDB" id="A0A2T5LP50"/>
<name>A0A2T5LP50_9EURO</name>
<protein>
    <recommendedName>
        <fullName evidence="2">Subtelomeric hrmA-associated cluster protein AFUB-079030/YDR124W-like helical bundle domain-containing protein</fullName>
    </recommendedName>
</protein>
<sequence>MSPDHDPQSPSSILASQPASIYSPSMSHTPISMDAPLDSLAYLHFALLYIDETGKLRFEASPSIANNCQTILSPDVTDSFLRAVALSNKGDTTKLLESSEGKFEDSRGRSPLSPESPDAPGISRRGSIFQHTDSQQSKRKRVSHECVVPMSITCHPKTMLPIRNQSLLRRYYEKAFESLQQINCRILAKAYIKLVEPRKQVNYPYNGRKIISGSSQQFDPEMTKPAWWPTGVTHREPDHLLKAERIRLLVHILCELRESHAICVEKLKEADQSIRRQISPVERLQVLDEIYRVREEEESYLDGRTDGQAVVYMTDAQASLCSPTGSMLRSDSMYRKEIPDLESHTSVFPSSGSSPTSDIHTTRKAHSSQSPSAAAWDAVSKRPTPDTATPYTLDLTTSALFPHQEPSTPLDGQSFTLKYYTDPHLAAHHPLQPGVQGHSQSQASMPVMGLSGADLGCTNPYYFNY</sequence>
<evidence type="ECO:0000256" key="1">
    <source>
        <dbReference type="SAM" id="MobiDB-lite"/>
    </source>
</evidence>
<comment type="caution">
    <text evidence="3">The sequence shown here is derived from an EMBL/GenBank/DDBJ whole genome shotgun (WGS) entry which is preliminary data.</text>
</comment>